<dbReference type="Proteomes" id="UP001219525">
    <property type="component" value="Unassembled WGS sequence"/>
</dbReference>
<keyword evidence="2" id="KW-0732">Signal</keyword>
<feature type="region of interest" description="Disordered" evidence="1">
    <location>
        <begin position="61"/>
        <end position="81"/>
    </location>
</feature>
<feature type="compositionally biased region" description="Polar residues" evidence="1">
    <location>
        <begin position="147"/>
        <end position="165"/>
    </location>
</feature>
<reference evidence="3" key="1">
    <citation type="submission" date="2023-03" db="EMBL/GenBank/DDBJ databases">
        <title>Massive genome expansion in bonnet fungi (Mycena s.s.) driven by repeated elements and novel gene families across ecological guilds.</title>
        <authorList>
            <consortium name="Lawrence Berkeley National Laboratory"/>
            <person name="Harder C.B."/>
            <person name="Miyauchi S."/>
            <person name="Viragh M."/>
            <person name="Kuo A."/>
            <person name="Thoen E."/>
            <person name="Andreopoulos B."/>
            <person name="Lu D."/>
            <person name="Skrede I."/>
            <person name="Drula E."/>
            <person name="Henrissat B."/>
            <person name="Morin E."/>
            <person name="Kohler A."/>
            <person name="Barry K."/>
            <person name="LaButti K."/>
            <person name="Morin E."/>
            <person name="Salamov A."/>
            <person name="Lipzen A."/>
            <person name="Mereny Z."/>
            <person name="Hegedus B."/>
            <person name="Baldrian P."/>
            <person name="Stursova M."/>
            <person name="Weitz H."/>
            <person name="Taylor A."/>
            <person name="Grigoriev I.V."/>
            <person name="Nagy L.G."/>
            <person name="Martin F."/>
            <person name="Kauserud H."/>
        </authorList>
    </citation>
    <scope>NUCLEOTIDE SEQUENCE</scope>
    <source>
        <strain evidence="3">9144</strain>
    </source>
</reference>
<feature type="chain" id="PRO_5042212098" evidence="2">
    <location>
        <begin position="18"/>
        <end position="342"/>
    </location>
</feature>
<proteinExistence type="predicted"/>
<feature type="region of interest" description="Disordered" evidence="1">
    <location>
        <begin position="124"/>
        <end position="235"/>
    </location>
</feature>
<feature type="signal peptide" evidence="2">
    <location>
        <begin position="1"/>
        <end position="17"/>
    </location>
</feature>
<organism evidence="3 4">
    <name type="scientific">Mycena pura</name>
    <dbReference type="NCBI Taxonomy" id="153505"/>
    <lineage>
        <taxon>Eukaryota</taxon>
        <taxon>Fungi</taxon>
        <taxon>Dikarya</taxon>
        <taxon>Basidiomycota</taxon>
        <taxon>Agaricomycotina</taxon>
        <taxon>Agaricomycetes</taxon>
        <taxon>Agaricomycetidae</taxon>
        <taxon>Agaricales</taxon>
        <taxon>Marasmiineae</taxon>
        <taxon>Mycenaceae</taxon>
        <taxon>Mycena</taxon>
    </lineage>
</organism>
<dbReference type="AlphaFoldDB" id="A0AAD6YEQ7"/>
<evidence type="ECO:0000256" key="2">
    <source>
        <dbReference type="SAM" id="SignalP"/>
    </source>
</evidence>
<comment type="caution">
    <text evidence="3">The sequence shown here is derived from an EMBL/GenBank/DDBJ whole genome shotgun (WGS) entry which is preliminary data.</text>
</comment>
<evidence type="ECO:0000313" key="4">
    <source>
        <dbReference type="Proteomes" id="UP001219525"/>
    </source>
</evidence>
<accession>A0AAD6YEQ7</accession>
<gene>
    <name evidence="3" type="ORF">GGX14DRAFT_608600</name>
</gene>
<name>A0AAD6YEQ7_9AGAR</name>
<protein>
    <submittedName>
        <fullName evidence="3">Uncharacterized protein</fullName>
    </submittedName>
</protein>
<keyword evidence="4" id="KW-1185">Reference proteome</keyword>
<evidence type="ECO:0000256" key="1">
    <source>
        <dbReference type="SAM" id="MobiDB-lite"/>
    </source>
</evidence>
<dbReference type="EMBL" id="JARJCW010000017">
    <property type="protein sequence ID" value="KAJ7215576.1"/>
    <property type="molecule type" value="Genomic_DNA"/>
</dbReference>
<sequence length="342" mass="36903">MRVFDAFLSLLPLSATAIEFVCVCGIAGPQAIHVIDRDGSLRSPKGVSQSGQKTTQITSYPRGLQYGTGEGTITVNNPPVTADVGRPKPEAIRVPQPQASGGQALQLELSAFNLVSQALKPALSSLQKPPTVPKSPEALKTPHPSGSLVSQSSRTTSFIVQNSSRLRAPPQRRRPAFAPTKPSSPPSSVAARLTRPRAARHTAAAPPVRCPLHLTPGARRTADPASTRSAGASARPPCHPPLWLRQFGGELAIAIIIWCLNTLRMKIIPFGRPRVPWWSTLLEVHEQVLMLSAQYGNSMTDTALVDLMLQAVIEQLQIYGSFSLYAVTQNVLYMYEQVTNSI</sequence>
<evidence type="ECO:0000313" key="3">
    <source>
        <dbReference type="EMBL" id="KAJ7215576.1"/>
    </source>
</evidence>